<comment type="catalytic activity">
    <reaction evidence="9">
        <text>D-ribose + ATP = D-ribose 5-phosphate + ADP + H(+)</text>
        <dbReference type="Rhea" id="RHEA:13697"/>
        <dbReference type="ChEBI" id="CHEBI:15378"/>
        <dbReference type="ChEBI" id="CHEBI:30616"/>
        <dbReference type="ChEBI" id="CHEBI:47013"/>
        <dbReference type="ChEBI" id="CHEBI:78346"/>
        <dbReference type="ChEBI" id="CHEBI:456216"/>
        <dbReference type="EC" id="2.7.1.15"/>
    </reaction>
</comment>
<feature type="binding site" evidence="9">
    <location>
        <position position="180"/>
    </location>
    <ligand>
        <name>ATP</name>
        <dbReference type="ChEBI" id="CHEBI:30616"/>
    </ligand>
</feature>
<keyword evidence="9" id="KW-0963">Cytoplasm</keyword>
<reference evidence="12 13" key="1">
    <citation type="journal article" date="2015" name="Genome Announc.">
        <title>Expanding the biotechnology potential of lactobacilli through comparative genomics of 213 strains and associated genera.</title>
        <authorList>
            <person name="Sun Z."/>
            <person name="Harris H.M."/>
            <person name="McCann A."/>
            <person name="Guo C."/>
            <person name="Argimon S."/>
            <person name="Zhang W."/>
            <person name="Yang X."/>
            <person name="Jeffery I.B."/>
            <person name="Cooney J.C."/>
            <person name="Kagawa T.F."/>
            <person name="Liu W."/>
            <person name="Song Y."/>
            <person name="Salvetti E."/>
            <person name="Wrobel A."/>
            <person name="Rasinkangas P."/>
            <person name="Parkhill J."/>
            <person name="Rea M.C."/>
            <person name="O'Sullivan O."/>
            <person name="Ritari J."/>
            <person name="Douillard F.P."/>
            <person name="Paul Ross R."/>
            <person name="Yang R."/>
            <person name="Briner A.E."/>
            <person name="Felis G.E."/>
            <person name="de Vos W.M."/>
            <person name="Barrangou R."/>
            <person name="Klaenhammer T.R."/>
            <person name="Caufield P.W."/>
            <person name="Cui Y."/>
            <person name="Zhang H."/>
            <person name="O'Toole P.W."/>
        </authorList>
    </citation>
    <scope>NUCLEOTIDE SEQUENCE [LARGE SCALE GENOMIC DNA]</scope>
    <source>
        <strain evidence="12 13">DSM 23927</strain>
    </source>
</reference>
<dbReference type="HAMAP" id="MF_01987">
    <property type="entry name" value="Ribokinase"/>
    <property type="match status" value="1"/>
</dbReference>
<dbReference type="UniPathway" id="UPA00916">
    <property type="reaction ID" value="UER00889"/>
</dbReference>
<dbReference type="InterPro" id="IPR011611">
    <property type="entry name" value="PfkB_dom"/>
</dbReference>
<feature type="binding site" evidence="9">
    <location>
        <position position="248"/>
    </location>
    <ligand>
        <name>substrate</name>
    </ligand>
</feature>
<evidence type="ECO:0000256" key="10">
    <source>
        <dbReference type="NCBIfam" id="TIGR02152"/>
    </source>
</evidence>
<evidence type="ECO:0000256" key="5">
    <source>
        <dbReference type="ARBA" id="ARBA00022840"/>
    </source>
</evidence>
<feature type="binding site" evidence="9">
    <location>
        <begin position="216"/>
        <end position="221"/>
    </location>
    <ligand>
        <name>ATP</name>
        <dbReference type="ChEBI" id="CHEBI:30616"/>
    </ligand>
</feature>
<feature type="binding site" evidence="9">
    <location>
        <position position="242"/>
    </location>
    <ligand>
        <name>K(+)</name>
        <dbReference type="ChEBI" id="CHEBI:29103"/>
    </ligand>
</feature>
<comment type="caution">
    <text evidence="9">Lacks conserved residue(s) required for the propagation of feature annotation.</text>
</comment>
<keyword evidence="1 9" id="KW-0808">Transferase</keyword>
<dbReference type="SUPFAM" id="SSF53613">
    <property type="entry name" value="Ribokinase-like"/>
    <property type="match status" value="1"/>
</dbReference>
<keyword evidence="13" id="KW-1185">Reference proteome</keyword>
<evidence type="ECO:0000256" key="3">
    <source>
        <dbReference type="ARBA" id="ARBA00022741"/>
    </source>
</evidence>
<feature type="binding site" evidence="9">
    <location>
        <begin position="38"/>
        <end position="42"/>
    </location>
    <ligand>
        <name>substrate</name>
    </ligand>
</feature>
<gene>
    <name evidence="9" type="primary">rbsK</name>
    <name evidence="12" type="ORF">FC34_GL001687</name>
</gene>
<dbReference type="NCBIfam" id="TIGR02152">
    <property type="entry name" value="D_ribokin_bact"/>
    <property type="match status" value="1"/>
</dbReference>
<keyword evidence="3 9" id="KW-0547">Nucleotide-binding</keyword>
<dbReference type="GO" id="GO:0005829">
    <property type="term" value="C:cytosol"/>
    <property type="evidence" value="ECO:0007669"/>
    <property type="project" value="TreeGrafter"/>
</dbReference>
<comment type="caution">
    <text evidence="12">The sequence shown here is derived from an EMBL/GenBank/DDBJ whole genome shotgun (WGS) entry which is preliminary data.</text>
</comment>
<accession>A0A0R2B7E0</accession>
<keyword evidence="8 9" id="KW-0119">Carbohydrate metabolism</keyword>
<evidence type="ECO:0000313" key="12">
    <source>
        <dbReference type="EMBL" id="KRM71571.1"/>
    </source>
</evidence>
<name>A0A0R2B7E0_9LACO</name>
<feature type="binding site" evidence="9">
    <location>
        <position position="244"/>
    </location>
    <ligand>
        <name>K(+)</name>
        <dbReference type="ChEBI" id="CHEBI:29103"/>
    </ligand>
</feature>
<keyword evidence="7 9" id="KW-0630">Potassium</keyword>
<dbReference type="GO" id="GO:0005524">
    <property type="term" value="F:ATP binding"/>
    <property type="evidence" value="ECO:0007669"/>
    <property type="project" value="UniProtKB-UniRule"/>
</dbReference>
<dbReference type="InterPro" id="IPR002139">
    <property type="entry name" value="Ribo/fructo_kinase"/>
</dbReference>
<comment type="function">
    <text evidence="9">Catalyzes the phosphorylation of ribose at O-5 in a reaction requiring ATP and magnesium. The resulting D-ribose-5-phosphate can then be used either for sythesis of nucleotides, histidine, and tryptophan, or as a component of the pentose phosphate pathway.</text>
</comment>
<feature type="domain" description="Carbohydrate kinase PfkB" evidence="11">
    <location>
        <begin position="2"/>
        <end position="288"/>
    </location>
</feature>
<keyword evidence="5 9" id="KW-0067">ATP-binding</keyword>
<protein>
    <recommendedName>
        <fullName evidence="9 10">Ribokinase</fullName>
        <shortName evidence="9">RK</shortName>
        <ecNumber evidence="9 10">2.7.1.15</ecNumber>
    </recommendedName>
</protein>
<dbReference type="PATRIC" id="fig|1423727.3.peg.1709"/>
<comment type="similarity">
    <text evidence="9">Belongs to the carbohydrate kinase PfkB family. Ribokinase subfamily.</text>
</comment>
<dbReference type="Pfam" id="PF00294">
    <property type="entry name" value="PfkB"/>
    <property type="match status" value="1"/>
</dbReference>
<feature type="active site" description="Proton acceptor" evidence="9">
    <location>
        <position position="248"/>
    </location>
</feature>
<comment type="activity regulation">
    <text evidence="9">Activated by a monovalent cation that binds near, but not in, the active site. The most likely occupant of the site in vivo is potassium. Ion binding induces a conformational change that may alter substrate affinity.</text>
</comment>
<dbReference type="OrthoDB" id="9775849at2"/>
<feature type="binding site" evidence="9">
    <location>
        <position position="279"/>
    </location>
    <ligand>
        <name>K(+)</name>
        <dbReference type="ChEBI" id="CHEBI:29103"/>
    </ligand>
</feature>
<dbReference type="PANTHER" id="PTHR10584">
    <property type="entry name" value="SUGAR KINASE"/>
    <property type="match status" value="1"/>
</dbReference>
<dbReference type="GO" id="GO:0019303">
    <property type="term" value="P:D-ribose catabolic process"/>
    <property type="evidence" value="ECO:0007669"/>
    <property type="project" value="UniProtKB-UniRule"/>
</dbReference>
<evidence type="ECO:0000313" key="13">
    <source>
        <dbReference type="Proteomes" id="UP000051672"/>
    </source>
</evidence>
<evidence type="ECO:0000256" key="9">
    <source>
        <dbReference type="HAMAP-Rule" id="MF_01987"/>
    </source>
</evidence>
<comment type="cofactor">
    <cofactor evidence="9">
        <name>Mg(2+)</name>
        <dbReference type="ChEBI" id="CHEBI:18420"/>
    </cofactor>
    <text evidence="9">Requires a divalent cation, most likely magnesium in vivo, as an electrophilic catalyst to aid phosphoryl group transfer. It is the chelate of the metal and the nucleotide that is the actual substrate.</text>
</comment>
<evidence type="ECO:0000256" key="1">
    <source>
        <dbReference type="ARBA" id="ARBA00022679"/>
    </source>
</evidence>
<feature type="binding site" evidence="9">
    <location>
        <position position="276"/>
    </location>
    <ligand>
        <name>K(+)</name>
        <dbReference type="ChEBI" id="CHEBI:29103"/>
    </ligand>
</feature>
<feature type="binding site" evidence="9">
    <location>
        <begin position="10"/>
        <end position="12"/>
    </location>
    <ligand>
        <name>substrate</name>
    </ligand>
</feature>
<dbReference type="PANTHER" id="PTHR10584:SF166">
    <property type="entry name" value="RIBOKINASE"/>
    <property type="match status" value="1"/>
</dbReference>
<feature type="binding site" evidence="9">
    <location>
        <begin position="247"/>
        <end position="248"/>
    </location>
    <ligand>
        <name>ATP</name>
        <dbReference type="ChEBI" id="CHEBI:30616"/>
    </ligand>
</feature>
<feature type="binding site" evidence="9">
    <location>
        <position position="281"/>
    </location>
    <ligand>
        <name>K(+)</name>
        <dbReference type="ChEBI" id="CHEBI:29103"/>
    </ligand>
</feature>
<dbReference type="InterPro" id="IPR029056">
    <property type="entry name" value="Ribokinase-like"/>
</dbReference>
<dbReference type="InterPro" id="IPR011877">
    <property type="entry name" value="Ribokinase"/>
</dbReference>
<keyword evidence="6 9" id="KW-0460">Magnesium</keyword>
<dbReference type="EC" id="2.7.1.15" evidence="9 10"/>
<evidence type="ECO:0000256" key="7">
    <source>
        <dbReference type="ARBA" id="ARBA00022958"/>
    </source>
</evidence>
<evidence type="ECO:0000259" key="11">
    <source>
        <dbReference type="Pfam" id="PF00294"/>
    </source>
</evidence>
<proteinExistence type="inferred from homology"/>
<feature type="binding site" evidence="9">
    <location>
        <position position="135"/>
    </location>
    <ligand>
        <name>substrate</name>
    </ligand>
</feature>
<sequence length="299" mass="30855">MKVIMIGSINLDETLRVEHLPVKGETQFVDGIDQAVGGKGANQAVAAVRGGATVQFIGRVGSDAIGADLTAKLAATGVDTTELQPTAGQSSGRALIMVDTSGDNTISVISGANQALTPADTTNFTQADVVMATFETPIAATVAAFKQAKAIGATTILNPAPAKTNVPDELWSLCDYVIPNETEAQSLTGIIPDTEAHQQQAAAWFFEHGVTHVLITLGDQGVFVADAKAQNWVPAFKVVAIDATAAGDTFIGHLVAKLDHPLAQAVRFASAASALTVQTLGAQPAIPTAAAVEKFMEAR</sequence>
<keyword evidence="2 9" id="KW-0479">Metal-binding</keyword>
<dbReference type="Proteomes" id="UP000051672">
    <property type="component" value="Unassembled WGS sequence"/>
</dbReference>
<keyword evidence="4 9" id="KW-0418">Kinase</keyword>
<dbReference type="AlphaFoldDB" id="A0A0R2B7E0"/>
<dbReference type="EMBL" id="AYZQ01000004">
    <property type="protein sequence ID" value="KRM71571.1"/>
    <property type="molecule type" value="Genomic_DNA"/>
</dbReference>
<dbReference type="Gene3D" id="3.40.1190.20">
    <property type="match status" value="1"/>
</dbReference>
<evidence type="ECO:0000256" key="6">
    <source>
        <dbReference type="ARBA" id="ARBA00022842"/>
    </source>
</evidence>
<evidence type="ECO:0000256" key="4">
    <source>
        <dbReference type="ARBA" id="ARBA00022777"/>
    </source>
</evidence>
<organism evidence="12 13">
    <name type="scientific">Lacticaseibacillus brantae DSM 23927</name>
    <dbReference type="NCBI Taxonomy" id="1423727"/>
    <lineage>
        <taxon>Bacteria</taxon>
        <taxon>Bacillati</taxon>
        <taxon>Bacillota</taxon>
        <taxon>Bacilli</taxon>
        <taxon>Lactobacillales</taxon>
        <taxon>Lactobacillaceae</taxon>
        <taxon>Lacticaseibacillus</taxon>
    </lineage>
</organism>
<dbReference type="PRINTS" id="PR00990">
    <property type="entry name" value="RIBOKINASE"/>
</dbReference>
<comment type="pathway">
    <text evidence="9">Carbohydrate metabolism; D-ribose degradation; D-ribose 5-phosphate from beta-D-ribopyranose: step 2/2.</text>
</comment>
<evidence type="ECO:0000256" key="2">
    <source>
        <dbReference type="ARBA" id="ARBA00022723"/>
    </source>
</evidence>
<dbReference type="GO" id="GO:0004747">
    <property type="term" value="F:ribokinase activity"/>
    <property type="evidence" value="ECO:0007669"/>
    <property type="project" value="UniProtKB-UniRule"/>
</dbReference>
<dbReference type="GO" id="GO:0046872">
    <property type="term" value="F:metal ion binding"/>
    <property type="evidence" value="ECO:0007669"/>
    <property type="project" value="UniProtKB-KW"/>
</dbReference>
<comment type="subunit">
    <text evidence="9">Homodimer.</text>
</comment>
<dbReference type="STRING" id="1423727.FC34_GL001687"/>
<dbReference type="CDD" id="cd01174">
    <property type="entry name" value="ribokinase"/>
    <property type="match status" value="1"/>
</dbReference>
<comment type="subcellular location">
    <subcellularLocation>
        <location evidence="9">Cytoplasm</location>
    </subcellularLocation>
</comment>
<dbReference type="RefSeq" id="WP_057894957.1">
    <property type="nucleotide sequence ID" value="NZ_AYZQ01000004.1"/>
</dbReference>
<evidence type="ECO:0000256" key="8">
    <source>
        <dbReference type="ARBA" id="ARBA00023277"/>
    </source>
</evidence>